<proteinExistence type="inferred from homology"/>
<organism evidence="5 6">
    <name type="scientific">Pseudohongiella nitratireducens</name>
    <dbReference type="NCBI Taxonomy" id="1768907"/>
    <lineage>
        <taxon>Bacteria</taxon>
        <taxon>Pseudomonadati</taxon>
        <taxon>Pseudomonadota</taxon>
        <taxon>Gammaproteobacteria</taxon>
        <taxon>Pseudomonadales</taxon>
        <taxon>Pseudohongiellaceae</taxon>
        <taxon>Pseudohongiella</taxon>
    </lineage>
</organism>
<comment type="cofactor">
    <cofactor evidence="1 4">
        <name>a divalent metal cation</name>
        <dbReference type="ChEBI" id="CHEBI:60240"/>
    </cofactor>
</comment>
<reference evidence="5" key="2">
    <citation type="submission" date="2020-09" db="EMBL/GenBank/DDBJ databases">
        <authorList>
            <person name="Sun Q."/>
            <person name="Zhou Y."/>
        </authorList>
    </citation>
    <scope>NUCLEOTIDE SEQUENCE</scope>
    <source>
        <strain evidence="5">CGMCC 1.15425</strain>
    </source>
</reference>
<dbReference type="GO" id="GO:0005737">
    <property type="term" value="C:cytoplasm"/>
    <property type="evidence" value="ECO:0007669"/>
    <property type="project" value="UniProtKB-SubCell"/>
</dbReference>
<dbReference type="EMBL" id="BMIY01000003">
    <property type="protein sequence ID" value="GGG52108.1"/>
    <property type="molecule type" value="Genomic_DNA"/>
</dbReference>
<comment type="catalytic activity">
    <reaction evidence="4">
        <text>dTTP + H2O = dTMP + diphosphate + H(+)</text>
        <dbReference type="Rhea" id="RHEA:28534"/>
        <dbReference type="ChEBI" id="CHEBI:15377"/>
        <dbReference type="ChEBI" id="CHEBI:15378"/>
        <dbReference type="ChEBI" id="CHEBI:33019"/>
        <dbReference type="ChEBI" id="CHEBI:37568"/>
        <dbReference type="ChEBI" id="CHEBI:63528"/>
        <dbReference type="EC" id="3.6.1.9"/>
    </reaction>
</comment>
<comment type="caution">
    <text evidence="5">The sequence shown here is derived from an EMBL/GenBank/DDBJ whole genome shotgun (WGS) entry which is preliminary data.</text>
</comment>
<evidence type="ECO:0000313" key="5">
    <source>
        <dbReference type="EMBL" id="GGG52108.1"/>
    </source>
</evidence>
<comment type="similarity">
    <text evidence="4">Belongs to the Maf family. YhdE subfamily.</text>
</comment>
<dbReference type="InterPro" id="IPR003697">
    <property type="entry name" value="Maf-like"/>
</dbReference>
<dbReference type="Proteomes" id="UP000627715">
    <property type="component" value="Unassembled WGS sequence"/>
</dbReference>
<dbReference type="PANTHER" id="PTHR43213:SF5">
    <property type="entry name" value="BIFUNCTIONAL DTTP_UTP PYROPHOSPHATASE_METHYLTRANSFERASE PROTEIN-RELATED"/>
    <property type="match status" value="1"/>
</dbReference>
<dbReference type="Gene3D" id="3.90.950.10">
    <property type="match status" value="1"/>
</dbReference>
<comment type="subcellular location">
    <subcellularLocation>
        <location evidence="4">Cytoplasm</location>
    </subcellularLocation>
</comment>
<feature type="site" description="Important for substrate specificity" evidence="4">
    <location>
        <position position="162"/>
    </location>
</feature>
<name>A0A917LRX9_9GAMM</name>
<dbReference type="SUPFAM" id="SSF52972">
    <property type="entry name" value="ITPase-like"/>
    <property type="match status" value="1"/>
</dbReference>
<keyword evidence="3 4" id="KW-0546">Nucleotide metabolism</keyword>
<evidence type="ECO:0000256" key="1">
    <source>
        <dbReference type="ARBA" id="ARBA00001968"/>
    </source>
</evidence>
<evidence type="ECO:0000313" key="6">
    <source>
        <dbReference type="Proteomes" id="UP000627715"/>
    </source>
</evidence>
<keyword evidence="6" id="KW-1185">Reference proteome</keyword>
<comment type="function">
    <text evidence="4">Nucleoside triphosphate pyrophosphatase that hydrolyzes dTTP and UTP. May have a dual role in cell division arrest and in preventing the incorporation of modified nucleotides into cellular nucleic acids.</text>
</comment>
<evidence type="ECO:0000256" key="3">
    <source>
        <dbReference type="ARBA" id="ARBA00023080"/>
    </source>
</evidence>
<keyword evidence="2 4" id="KW-0378">Hydrolase</keyword>
<dbReference type="PIRSF" id="PIRSF006305">
    <property type="entry name" value="Maf"/>
    <property type="match status" value="1"/>
</dbReference>
<comment type="catalytic activity">
    <reaction evidence="4">
        <text>UTP + H2O = UMP + diphosphate + H(+)</text>
        <dbReference type="Rhea" id="RHEA:29395"/>
        <dbReference type="ChEBI" id="CHEBI:15377"/>
        <dbReference type="ChEBI" id="CHEBI:15378"/>
        <dbReference type="ChEBI" id="CHEBI:33019"/>
        <dbReference type="ChEBI" id="CHEBI:46398"/>
        <dbReference type="ChEBI" id="CHEBI:57865"/>
        <dbReference type="EC" id="3.6.1.9"/>
    </reaction>
</comment>
<sequence>MKQATTTQSDHDLILGSASPRRQELLAQLGVNFHVHASDIDETPFQQESPAAYVARLAEAKSSAVMAEVGGDIPVLGSDTIVVSQSELLGKPVDEADATRMLTALSGREHQVMTAVCVRNRERHEVVVVVSDVTFRELTEAEISAYWQSGEPEGKAGAYAIQGLGATFVSAMKGSYSGIVGLPLYQTDQLLKSFAVPTRLRPR</sequence>
<dbReference type="GO" id="GO:0047429">
    <property type="term" value="F:nucleoside triphosphate diphosphatase activity"/>
    <property type="evidence" value="ECO:0007669"/>
    <property type="project" value="UniProtKB-EC"/>
</dbReference>
<reference evidence="5" key="1">
    <citation type="journal article" date="2014" name="Int. J. Syst. Evol. Microbiol.">
        <title>Complete genome sequence of Corynebacterium casei LMG S-19264T (=DSM 44701T), isolated from a smear-ripened cheese.</title>
        <authorList>
            <consortium name="US DOE Joint Genome Institute (JGI-PGF)"/>
            <person name="Walter F."/>
            <person name="Albersmeier A."/>
            <person name="Kalinowski J."/>
            <person name="Ruckert C."/>
        </authorList>
    </citation>
    <scope>NUCLEOTIDE SEQUENCE</scope>
    <source>
        <strain evidence="5">CGMCC 1.15425</strain>
    </source>
</reference>
<gene>
    <name evidence="5" type="primary">maf-2</name>
    <name evidence="5" type="ORF">GCM10011403_06610</name>
</gene>
<dbReference type="EC" id="3.6.1.9" evidence="4"/>
<feature type="active site" description="Proton acceptor" evidence="4">
    <location>
        <position position="79"/>
    </location>
</feature>
<dbReference type="RefSeq" id="WP_068809790.1">
    <property type="nucleotide sequence ID" value="NZ_BMIY01000003.1"/>
</dbReference>
<accession>A0A917LRX9</accession>
<dbReference type="OrthoDB" id="9807767at2"/>
<evidence type="ECO:0000256" key="4">
    <source>
        <dbReference type="HAMAP-Rule" id="MF_00528"/>
    </source>
</evidence>
<dbReference type="PANTHER" id="PTHR43213">
    <property type="entry name" value="BIFUNCTIONAL DTTP/UTP PYROPHOSPHATASE/METHYLTRANSFERASE PROTEIN-RELATED"/>
    <property type="match status" value="1"/>
</dbReference>
<dbReference type="CDD" id="cd00555">
    <property type="entry name" value="Maf"/>
    <property type="match status" value="1"/>
</dbReference>
<dbReference type="Pfam" id="PF02545">
    <property type="entry name" value="Maf"/>
    <property type="match status" value="1"/>
</dbReference>
<dbReference type="GO" id="GO:0009117">
    <property type="term" value="P:nucleotide metabolic process"/>
    <property type="evidence" value="ECO:0007669"/>
    <property type="project" value="UniProtKB-KW"/>
</dbReference>
<dbReference type="InterPro" id="IPR029001">
    <property type="entry name" value="ITPase-like_fam"/>
</dbReference>
<feature type="site" description="Important for substrate specificity" evidence="4">
    <location>
        <position position="80"/>
    </location>
</feature>
<keyword evidence="4" id="KW-0963">Cytoplasm</keyword>
<feature type="site" description="Important for substrate specificity" evidence="4">
    <location>
        <position position="21"/>
    </location>
</feature>
<comment type="caution">
    <text evidence="4">Lacks conserved residue(s) required for the propagation of feature annotation.</text>
</comment>
<evidence type="ECO:0000256" key="2">
    <source>
        <dbReference type="ARBA" id="ARBA00022801"/>
    </source>
</evidence>
<dbReference type="HAMAP" id="MF_00528">
    <property type="entry name" value="Maf"/>
    <property type="match status" value="1"/>
</dbReference>
<protein>
    <recommendedName>
        <fullName evidence="4">dTTP/UTP pyrophosphatase</fullName>
        <shortName evidence="4">dTTPase/UTPase</shortName>
        <ecNumber evidence="4">3.6.1.9</ecNumber>
    </recommendedName>
    <alternativeName>
        <fullName evidence="4">Nucleoside triphosphate pyrophosphatase</fullName>
    </alternativeName>
    <alternativeName>
        <fullName evidence="4">Nucleotide pyrophosphatase</fullName>
        <shortName evidence="4">Nucleotide PPase</shortName>
    </alternativeName>
</protein>
<dbReference type="NCBIfam" id="TIGR00172">
    <property type="entry name" value="maf"/>
    <property type="match status" value="1"/>
</dbReference>
<dbReference type="AlphaFoldDB" id="A0A917LRX9"/>